<gene>
    <name evidence="3" type="ORF">C4B60_11360</name>
</gene>
<dbReference type="Proteomes" id="UP000239047">
    <property type="component" value="Unassembled WGS sequence"/>
</dbReference>
<accession>A0A2S5GAW7</accession>
<feature type="region of interest" description="Disordered" evidence="2">
    <location>
        <begin position="187"/>
        <end position="207"/>
    </location>
</feature>
<keyword evidence="1" id="KW-0175">Coiled coil</keyword>
<evidence type="ECO:0000256" key="1">
    <source>
        <dbReference type="SAM" id="Coils"/>
    </source>
</evidence>
<comment type="caution">
    <text evidence="3">The sequence shown here is derived from an EMBL/GenBank/DDBJ whole genome shotgun (WGS) entry which is preliminary data.</text>
</comment>
<name>A0A2S5GAW7_9BACL</name>
<dbReference type="AlphaFoldDB" id="A0A2S5GAW7"/>
<organism evidence="3 4">
    <name type="scientific">Jeotgalibacillus proteolyticus</name>
    <dbReference type="NCBI Taxonomy" id="2082395"/>
    <lineage>
        <taxon>Bacteria</taxon>
        <taxon>Bacillati</taxon>
        <taxon>Bacillota</taxon>
        <taxon>Bacilli</taxon>
        <taxon>Bacillales</taxon>
        <taxon>Caryophanaceae</taxon>
        <taxon>Jeotgalibacillus</taxon>
    </lineage>
</organism>
<keyword evidence="4" id="KW-1185">Reference proteome</keyword>
<sequence>MTINFNTTDMQNKWKNQLSNAKKNYKKERLVREYDLIINEIDRYKENIQQQANAQLERNENQLKSIAKPKEPERKKGLDIENVQLLSYYAKIIQSKLSVEADNQVSFLKLIEEMRNHKEEDMKWALLDSYHEILAAGRALTTRIENQMDQATDKSVSGGNFSRVGIDSEVTFESKLREQYVAVKQSLKDPAQVKREEENEQNRGQIEKDNFHINISLSQAVDALNSTKANYQREKIFTEDEKKGHYFH</sequence>
<dbReference type="EMBL" id="PREZ01000004">
    <property type="protein sequence ID" value="PPA70177.1"/>
    <property type="molecule type" value="Genomic_DNA"/>
</dbReference>
<feature type="compositionally biased region" description="Basic and acidic residues" evidence="2">
    <location>
        <begin position="191"/>
        <end position="207"/>
    </location>
</feature>
<evidence type="ECO:0000313" key="4">
    <source>
        <dbReference type="Proteomes" id="UP000239047"/>
    </source>
</evidence>
<evidence type="ECO:0000313" key="3">
    <source>
        <dbReference type="EMBL" id="PPA70177.1"/>
    </source>
</evidence>
<proteinExistence type="predicted"/>
<evidence type="ECO:0000256" key="2">
    <source>
        <dbReference type="SAM" id="MobiDB-lite"/>
    </source>
</evidence>
<protein>
    <submittedName>
        <fullName evidence="3">Uncharacterized protein</fullName>
    </submittedName>
</protein>
<dbReference type="RefSeq" id="WP_104058126.1">
    <property type="nucleotide sequence ID" value="NZ_PREZ01000004.1"/>
</dbReference>
<reference evidence="3 4" key="1">
    <citation type="submission" date="2018-02" db="EMBL/GenBank/DDBJ databases">
        <title>Jeotgalibacillus proteolyticum sp. nov. a protease producing bacterium isolated from ocean sediments of Laizhou Bay.</title>
        <authorList>
            <person name="Li Y."/>
        </authorList>
    </citation>
    <scope>NUCLEOTIDE SEQUENCE [LARGE SCALE GENOMIC DNA]</scope>
    <source>
        <strain evidence="3 4">22-7</strain>
    </source>
</reference>
<feature type="coiled-coil region" evidence="1">
    <location>
        <begin position="27"/>
        <end position="54"/>
    </location>
</feature>